<feature type="compositionally biased region" description="Polar residues" evidence="1">
    <location>
        <begin position="1"/>
        <end position="13"/>
    </location>
</feature>
<feature type="compositionally biased region" description="Low complexity" evidence="1">
    <location>
        <begin position="143"/>
        <end position="167"/>
    </location>
</feature>
<dbReference type="RefSeq" id="XP_062626848.1">
    <property type="nucleotide sequence ID" value="XM_062770864.1"/>
</dbReference>
<feature type="region of interest" description="Disordered" evidence="1">
    <location>
        <begin position="130"/>
        <end position="217"/>
    </location>
</feature>
<name>A0AAF1BH93_9TREE</name>
<proteinExistence type="predicted"/>
<feature type="compositionally biased region" description="Pro residues" evidence="1">
    <location>
        <begin position="168"/>
        <end position="178"/>
    </location>
</feature>
<dbReference type="Proteomes" id="UP000827549">
    <property type="component" value="Chromosome 3"/>
</dbReference>
<evidence type="ECO:0000256" key="1">
    <source>
        <dbReference type="SAM" id="MobiDB-lite"/>
    </source>
</evidence>
<dbReference type="EMBL" id="CP086716">
    <property type="protein sequence ID" value="WOO80816.1"/>
    <property type="molecule type" value="Genomic_DNA"/>
</dbReference>
<sequence>MSSTRTQHTTPLQQVEVDTDPLTAAMPRLAATREAHTALLHSLVRQQEEQGRTLAALLRRADDNPGAAMVRAVSGAMRDLVKTQARQGYALLDVMGDVRAVMRAVGARELPSLEGGVAASLPVGPMQPRIDRRRMARSDKVKAATTNAAAKSTPTPATKIHATASSLPPKPASLPPRPARNQSRKPGANAATTPITSSTTPALTSAAAATSTSAHTPPANAAYCTSWNLGQKNHLCKALNCALLHECFVCHPIGAGHGKKHRYNPQRCGDNKA</sequence>
<evidence type="ECO:0000313" key="3">
    <source>
        <dbReference type="Proteomes" id="UP000827549"/>
    </source>
</evidence>
<organism evidence="2 3">
    <name type="scientific">Vanrija pseudolonga</name>
    <dbReference type="NCBI Taxonomy" id="143232"/>
    <lineage>
        <taxon>Eukaryota</taxon>
        <taxon>Fungi</taxon>
        <taxon>Dikarya</taxon>
        <taxon>Basidiomycota</taxon>
        <taxon>Agaricomycotina</taxon>
        <taxon>Tremellomycetes</taxon>
        <taxon>Trichosporonales</taxon>
        <taxon>Trichosporonaceae</taxon>
        <taxon>Vanrija</taxon>
    </lineage>
</organism>
<feature type="compositionally biased region" description="Low complexity" evidence="1">
    <location>
        <begin position="188"/>
        <end position="217"/>
    </location>
</feature>
<feature type="region of interest" description="Disordered" evidence="1">
    <location>
        <begin position="1"/>
        <end position="20"/>
    </location>
</feature>
<evidence type="ECO:0000313" key="2">
    <source>
        <dbReference type="EMBL" id="WOO80816.1"/>
    </source>
</evidence>
<reference evidence="2" key="1">
    <citation type="submission" date="2023-10" db="EMBL/GenBank/DDBJ databases">
        <authorList>
            <person name="Noh H."/>
        </authorList>
    </citation>
    <scope>NUCLEOTIDE SEQUENCE</scope>
    <source>
        <strain evidence="2">DUCC4014</strain>
    </source>
</reference>
<dbReference type="GeneID" id="87807582"/>
<accession>A0AAF1BH93</accession>
<gene>
    <name evidence="2" type="ORF">LOC62_03G004344</name>
</gene>
<protein>
    <submittedName>
        <fullName evidence="2">Uncharacterized protein</fullName>
    </submittedName>
</protein>
<dbReference type="AlphaFoldDB" id="A0AAF1BH93"/>
<keyword evidence="3" id="KW-1185">Reference proteome</keyword>